<feature type="region of interest" description="Disordered" evidence="4">
    <location>
        <begin position="285"/>
        <end position="316"/>
    </location>
</feature>
<dbReference type="AlphaFoldDB" id="A0A291H072"/>
<dbReference type="EMBL" id="CP023564">
    <property type="protein sequence ID" value="ATG55869.1"/>
    <property type="molecule type" value="Genomic_DNA"/>
</dbReference>
<evidence type="ECO:0000256" key="3">
    <source>
        <dbReference type="ARBA" id="ARBA00022777"/>
    </source>
</evidence>
<evidence type="ECO:0000313" key="7">
    <source>
        <dbReference type="Proteomes" id="UP000217889"/>
    </source>
</evidence>
<dbReference type="InterPro" id="IPR029056">
    <property type="entry name" value="Ribokinase-like"/>
</dbReference>
<dbReference type="CDD" id="cd01166">
    <property type="entry name" value="KdgK"/>
    <property type="match status" value="1"/>
</dbReference>
<dbReference type="Pfam" id="PF00294">
    <property type="entry name" value="PfkB"/>
    <property type="match status" value="1"/>
</dbReference>
<proteinExistence type="inferred from homology"/>
<dbReference type="RefSeq" id="WP_096800329.1">
    <property type="nucleotide sequence ID" value="NZ_CP023564.1"/>
</dbReference>
<dbReference type="Proteomes" id="UP000217889">
    <property type="component" value="Chromosome"/>
</dbReference>
<keyword evidence="3 6" id="KW-0418">Kinase</keyword>
<evidence type="ECO:0000259" key="5">
    <source>
        <dbReference type="Pfam" id="PF00294"/>
    </source>
</evidence>
<name>A0A291H072_9MICO</name>
<reference evidence="6 7" key="1">
    <citation type="journal article" date="2014" name="Int. J. Syst. Evol. Microbiol.">
        <title>Brachybacterium ginsengisoli sp. nov., isolated from soil of a ginseng field.</title>
        <authorList>
            <person name="Hoang V.A."/>
            <person name="Kim Y.J."/>
            <person name="Nguyen N.L."/>
            <person name="Yang D.C."/>
        </authorList>
    </citation>
    <scope>NUCLEOTIDE SEQUENCE [LARGE SCALE GENOMIC DNA]</scope>
    <source>
        <strain evidence="6 7">DCY80</strain>
    </source>
</reference>
<feature type="domain" description="Carbohydrate kinase PfkB" evidence="5">
    <location>
        <begin position="11"/>
        <end position="299"/>
    </location>
</feature>
<evidence type="ECO:0000256" key="1">
    <source>
        <dbReference type="ARBA" id="ARBA00010688"/>
    </source>
</evidence>
<organism evidence="6 7">
    <name type="scientific">Brachybacterium ginsengisoli</name>
    <dbReference type="NCBI Taxonomy" id="1331682"/>
    <lineage>
        <taxon>Bacteria</taxon>
        <taxon>Bacillati</taxon>
        <taxon>Actinomycetota</taxon>
        <taxon>Actinomycetes</taxon>
        <taxon>Micrococcales</taxon>
        <taxon>Dermabacteraceae</taxon>
        <taxon>Brachybacterium</taxon>
    </lineage>
</organism>
<dbReference type="SUPFAM" id="SSF53613">
    <property type="entry name" value="Ribokinase-like"/>
    <property type="match status" value="1"/>
</dbReference>
<dbReference type="GO" id="GO:0016301">
    <property type="term" value="F:kinase activity"/>
    <property type="evidence" value="ECO:0007669"/>
    <property type="project" value="UniProtKB-KW"/>
</dbReference>
<dbReference type="Gene3D" id="3.40.1190.20">
    <property type="match status" value="1"/>
</dbReference>
<dbReference type="PANTHER" id="PTHR43320:SF2">
    <property type="entry name" value="2-DEHYDRO-3-DEOXYGLUCONOKINASE_2-DEHYDRO-3-DEOXYGALACTONOKINASE"/>
    <property type="match status" value="1"/>
</dbReference>
<evidence type="ECO:0000256" key="4">
    <source>
        <dbReference type="SAM" id="MobiDB-lite"/>
    </source>
</evidence>
<comment type="similarity">
    <text evidence="1">Belongs to the carbohydrate kinase PfkB family.</text>
</comment>
<sequence>MPVAHPDRPLDLLCLGETMALVAPARPEPLEQAEDLRLSMGGAESNVACHIAAAGHRAAWCSALGEDALGRRVRREIAAHGVDVRHVRMDPGAPTGLYLKDPGHGVLYYRAGSAASRMGPGELDRVDLAEARLVHLSGITLALSAGCRELVHAAIAAARAAGALVSLDVNHRPALWDSTEEAGREILAAAREADIVLVGRDEAAVLWGTDTADDVRALFPDVPHLVVKDADVDAVEFTAGERTAVPTPRIEVVEAVGAGDAFAAGWMDGLLRGEDAAGRLARGHARAAHALSSTQDIPSPSTSPTDRAPRAGEARS</sequence>
<evidence type="ECO:0000313" key="6">
    <source>
        <dbReference type="EMBL" id="ATG55869.1"/>
    </source>
</evidence>
<gene>
    <name evidence="6" type="ORF">CFK41_14585</name>
</gene>
<keyword evidence="7" id="KW-1185">Reference proteome</keyword>
<feature type="compositionally biased region" description="Basic and acidic residues" evidence="4">
    <location>
        <begin position="307"/>
        <end position="316"/>
    </location>
</feature>
<protein>
    <submittedName>
        <fullName evidence="6">Carbohydrate kinase</fullName>
    </submittedName>
</protein>
<accession>A0A291H072</accession>
<keyword evidence="2" id="KW-0808">Transferase</keyword>
<dbReference type="KEGG" id="bgg:CFK41_14585"/>
<feature type="compositionally biased region" description="Polar residues" evidence="4">
    <location>
        <begin position="292"/>
        <end position="305"/>
    </location>
</feature>
<dbReference type="InterPro" id="IPR052700">
    <property type="entry name" value="Carb_kinase_PfkB-like"/>
</dbReference>
<dbReference type="PANTHER" id="PTHR43320">
    <property type="entry name" value="SUGAR KINASE"/>
    <property type="match status" value="1"/>
</dbReference>
<dbReference type="OrthoDB" id="9808601at2"/>
<dbReference type="InterPro" id="IPR011611">
    <property type="entry name" value="PfkB_dom"/>
</dbReference>
<evidence type="ECO:0000256" key="2">
    <source>
        <dbReference type="ARBA" id="ARBA00022679"/>
    </source>
</evidence>